<protein>
    <submittedName>
        <fullName evidence="1">Uncharacterized protein</fullName>
    </submittedName>
</protein>
<reference evidence="2" key="1">
    <citation type="submission" date="2014-09" db="EMBL/GenBank/DDBJ databases">
        <authorList>
            <person name="Sharma Rahul"/>
            <person name="Thines Marco"/>
        </authorList>
    </citation>
    <scope>NUCLEOTIDE SEQUENCE [LARGE SCALE GENOMIC DNA]</scope>
</reference>
<dbReference type="RefSeq" id="XP_036263175.1">
    <property type="nucleotide sequence ID" value="XM_036407477.1"/>
</dbReference>
<dbReference type="EMBL" id="CCYD01000553">
    <property type="protein sequence ID" value="CEG41312.1"/>
    <property type="molecule type" value="Genomic_DNA"/>
</dbReference>
<keyword evidence="2" id="KW-1185">Reference proteome</keyword>
<name>A0A0P1AJS1_PLAHL</name>
<dbReference type="Proteomes" id="UP000054928">
    <property type="component" value="Unassembled WGS sequence"/>
</dbReference>
<sequence>MRGMVNSISESYKSQAICDLLLQMQALFWRTYSEDYSRLTILTRTINSRTRSRGLNLSIEIKPLEKLVHH</sequence>
<organism evidence="1 2">
    <name type="scientific">Plasmopara halstedii</name>
    <name type="common">Downy mildew of sunflower</name>
    <dbReference type="NCBI Taxonomy" id="4781"/>
    <lineage>
        <taxon>Eukaryota</taxon>
        <taxon>Sar</taxon>
        <taxon>Stramenopiles</taxon>
        <taxon>Oomycota</taxon>
        <taxon>Peronosporomycetes</taxon>
        <taxon>Peronosporales</taxon>
        <taxon>Peronosporaceae</taxon>
        <taxon>Plasmopara</taxon>
    </lineage>
</organism>
<evidence type="ECO:0000313" key="1">
    <source>
        <dbReference type="EMBL" id="CEG41312.1"/>
    </source>
</evidence>
<evidence type="ECO:0000313" key="2">
    <source>
        <dbReference type="Proteomes" id="UP000054928"/>
    </source>
</evidence>
<dbReference type="AlphaFoldDB" id="A0A0P1AJS1"/>
<accession>A0A0P1AJS1</accession>
<dbReference type="GeneID" id="59052578"/>
<proteinExistence type="predicted"/>